<reference evidence="3" key="2">
    <citation type="submission" date="2013-12" db="EMBL/GenBank/DDBJ databases">
        <authorList>
            <person name="Yu Y."/>
            <person name="Lee S."/>
            <person name="de Baynast K."/>
            <person name="Wissotski M."/>
            <person name="Liu L."/>
            <person name="Talag J."/>
            <person name="Goicoechea J."/>
            <person name="Angelova A."/>
            <person name="Jetty R."/>
            <person name="Kudrna D."/>
            <person name="Golser W."/>
            <person name="Rivera L."/>
            <person name="Zhang J."/>
            <person name="Wing R."/>
        </authorList>
    </citation>
    <scope>NUCLEOTIDE SEQUENCE</scope>
</reference>
<evidence type="ECO:0000256" key="1">
    <source>
        <dbReference type="SAM" id="MobiDB-lite"/>
    </source>
</evidence>
<name>A0A0D9WS55_9ORYZ</name>
<accession>A0A0D9WS55</accession>
<reference evidence="2 3" key="1">
    <citation type="submission" date="2012-08" db="EMBL/GenBank/DDBJ databases">
        <title>Oryza genome evolution.</title>
        <authorList>
            <person name="Wing R.A."/>
        </authorList>
    </citation>
    <scope>NUCLEOTIDE SEQUENCE</scope>
</reference>
<feature type="region of interest" description="Disordered" evidence="1">
    <location>
        <begin position="1"/>
        <end position="62"/>
    </location>
</feature>
<evidence type="ECO:0000313" key="2">
    <source>
        <dbReference type="EnsemblPlants" id="LPERR06G17610.1"/>
    </source>
</evidence>
<organism evidence="2 3">
    <name type="scientific">Leersia perrieri</name>
    <dbReference type="NCBI Taxonomy" id="77586"/>
    <lineage>
        <taxon>Eukaryota</taxon>
        <taxon>Viridiplantae</taxon>
        <taxon>Streptophyta</taxon>
        <taxon>Embryophyta</taxon>
        <taxon>Tracheophyta</taxon>
        <taxon>Spermatophyta</taxon>
        <taxon>Magnoliopsida</taxon>
        <taxon>Liliopsida</taxon>
        <taxon>Poales</taxon>
        <taxon>Poaceae</taxon>
        <taxon>BOP clade</taxon>
        <taxon>Oryzoideae</taxon>
        <taxon>Oryzeae</taxon>
        <taxon>Oryzinae</taxon>
        <taxon>Leersia</taxon>
    </lineage>
</organism>
<dbReference type="HOGENOM" id="CLU_1858138_0_0_1"/>
<protein>
    <submittedName>
        <fullName evidence="2">Uncharacterized protein</fullName>
    </submittedName>
</protein>
<dbReference type="EnsemblPlants" id="LPERR06G17610.1">
    <property type="protein sequence ID" value="LPERR06G17610.1"/>
    <property type="gene ID" value="LPERR06G17610"/>
</dbReference>
<dbReference type="AlphaFoldDB" id="A0A0D9WS55"/>
<dbReference type="Gramene" id="LPERR06G17610.1">
    <property type="protein sequence ID" value="LPERR06G17610.1"/>
    <property type="gene ID" value="LPERR06G17610"/>
</dbReference>
<keyword evidence="3" id="KW-1185">Reference proteome</keyword>
<proteinExistence type="predicted"/>
<dbReference type="STRING" id="77586.A0A0D9WS55"/>
<feature type="region of interest" description="Disordered" evidence="1">
    <location>
        <begin position="91"/>
        <end position="138"/>
    </location>
</feature>
<feature type="compositionally biased region" description="Basic and acidic residues" evidence="1">
    <location>
        <begin position="1"/>
        <end position="38"/>
    </location>
</feature>
<dbReference type="InterPro" id="IPR025322">
    <property type="entry name" value="PADRE_dom"/>
</dbReference>
<sequence>MATKKRGDEIPRLLDDEGRRGAQPRRRDPRERATKPHESAVSAGEVHLAAHPNHVLNRPAAPQGGVVGRILIVSLESELERGEFYFLIPASSVPDAKRRSSSAAAAHARSKSEGSAVTGRLSSVGSETSTTTAKKEKK</sequence>
<evidence type="ECO:0000313" key="3">
    <source>
        <dbReference type="Proteomes" id="UP000032180"/>
    </source>
</evidence>
<dbReference type="Pfam" id="PF14009">
    <property type="entry name" value="PADRE"/>
    <property type="match status" value="1"/>
</dbReference>
<dbReference type="Proteomes" id="UP000032180">
    <property type="component" value="Chromosome 6"/>
</dbReference>
<reference evidence="2" key="3">
    <citation type="submission" date="2015-04" db="UniProtKB">
        <authorList>
            <consortium name="EnsemblPlants"/>
        </authorList>
    </citation>
    <scope>IDENTIFICATION</scope>
</reference>